<name>A0ABW2S152_9NOCA</name>
<feature type="region of interest" description="Disordered" evidence="1">
    <location>
        <begin position="255"/>
        <end position="292"/>
    </location>
</feature>
<gene>
    <name evidence="2" type="ORF">ACFQS9_18195</name>
</gene>
<accession>A0ABW2S152</accession>
<feature type="compositionally biased region" description="Gly residues" evidence="1">
    <location>
        <begin position="282"/>
        <end position="292"/>
    </location>
</feature>
<evidence type="ECO:0000313" key="3">
    <source>
        <dbReference type="Proteomes" id="UP001596484"/>
    </source>
</evidence>
<feature type="compositionally biased region" description="Low complexity" evidence="1">
    <location>
        <begin position="258"/>
        <end position="281"/>
    </location>
</feature>
<dbReference type="Proteomes" id="UP001596484">
    <property type="component" value="Unassembled WGS sequence"/>
</dbReference>
<reference evidence="3" key="1">
    <citation type="journal article" date="2019" name="Int. J. Syst. Evol. Microbiol.">
        <title>The Global Catalogue of Microorganisms (GCM) 10K type strain sequencing project: providing services to taxonomists for standard genome sequencing and annotation.</title>
        <authorList>
            <consortium name="The Broad Institute Genomics Platform"/>
            <consortium name="The Broad Institute Genome Sequencing Center for Infectious Disease"/>
            <person name="Wu L."/>
            <person name="Ma J."/>
        </authorList>
    </citation>
    <scope>NUCLEOTIDE SEQUENCE [LARGE SCALE GENOMIC DNA]</scope>
    <source>
        <strain evidence="3">ICMP 19430</strain>
    </source>
</reference>
<dbReference type="EMBL" id="JBHTCS010000022">
    <property type="protein sequence ID" value="MFC7449831.1"/>
    <property type="molecule type" value="Genomic_DNA"/>
</dbReference>
<protein>
    <recommendedName>
        <fullName evidence="4">Glycine rich protein</fullName>
    </recommendedName>
</protein>
<evidence type="ECO:0008006" key="4">
    <source>
        <dbReference type="Google" id="ProtNLM"/>
    </source>
</evidence>
<proteinExistence type="predicted"/>
<dbReference type="RefSeq" id="WP_378407203.1">
    <property type="nucleotide sequence ID" value="NZ_JBHTCS010000022.1"/>
</dbReference>
<evidence type="ECO:0000256" key="1">
    <source>
        <dbReference type="SAM" id="MobiDB-lite"/>
    </source>
</evidence>
<evidence type="ECO:0000313" key="2">
    <source>
        <dbReference type="EMBL" id="MFC7449831.1"/>
    </source>
</evidence>
<keyword evidence="3" id="KW-1185">Reference proteome</keyword>
<sequence length="292" mass="26359">MIDRGIRRGSGWARRALGLTAVAGLTASGAALAFGMGTASAITVGCSTTPALTTCTYDSGLADEYVLPVPGDVRSVQVTAIGGRGGGAQGGRGGMVVTDLAVTPGQTLYIRSGVDGGAGLNRGGGFSSVATKSVGSGREAALASRLVVAPGGGAGGVAGAGGDAAVSAPGAAGGQAGTQFAGGAAGLGGSPGTLGSGGFGGAVGDGGGGGLYGGGGGTTGGGGGSFLVPAGGTQELAEAGALPTVIITFQTREIPGIGSADGNGSNSGSAGSSDGSSNGSSGSAGGSGSTGS</sequence>
<organism evidence="2 3">
    <name type="scientific">Rhodococcus daqingensis</name>
    <dbReference type="NCBI Taxonomy" id="2479363"/>
    <lineage>
        <taxon>Bacteria</taxon>
        <taxon>Bacillati</taxon>
        <taxon>Actinomycetota</taxon>
        <taxon>Actinomycetes</taxon>
        <taxon>Mycobacteriales</taxon>
        <taxon>Nocardiaceae</taxon>
        <taxon>Rhodococcus</taxon>
    </lineage>
</organism>
<comment type="caution">
    <text evidence="2">The sequence shown here is derived from an EMBL/GenBank/DDBJ whole genome shotgun (WGS) entry which is preliminary data.</text>
</comment>